<dbReference type="Pfam" id="PF00703">
    <property type="entry name" value="Glyco_hydro_2"/>
    <property type="match status" value="1"/>
</dbReference>
<dbReference type="GO" id="GO:0005975">
    <property type="term" value="P:carbohydrate metabolic process"/>
    <property type="evidence" value="ECO:0007669"/>
    <property type="project" value="InterPro"/>
</dbReference>
<dbReference type="OrthoDB" id="9801077at2"/>
<dbReference type="SUPFAM" id="SSF49303">
    <property type="entry name" value="beta-Galactosidase/glucuronidase domain"/>
    <property type="match status" value="3"/>
</dbReference>
<dbReference type="InterPro" id="IPR041351">
    <property type="entry name" value="Ig_GlcNase"/>
</dbReference>
<comment type="caution">
    <text evidence="9">The sequence shown here is derived from an EMBL/GenBank/DDBJ whole genome shotgun (WGS) entry which is preliminary data.</text>
</comment>
<feature type="domain" description="Glycoside hydrolase family 2 immunoglobulin-like beta-sandwich" evidence="6">
    <location>
        <begin position="321"/>
        <end position="375"/>
    </location>
</feature>
<evidence type="ECO:0000256" key="3">
    <source>
        <dbReference type="ARBA" id="ARBA00012754"/>
    </source>
</evidence>
<dbReference type="InterPro" id="IPR050887">
    <property type="entry name" value="Beta-mannosidase_GH2"/>
</dbReference>
<dbReference type="Gene3D" id="3.20.20.80">
    <property type="entry name" value="Glycosidases"/>
    <property type="match status" value="1"/>
</dbReference>
<keyword evidence="4" id="KW-0378">Hydrolase</keyword>
<reference evidence="9 10" key="1">
    <citation type="submission" date="2019-02" db="EMBL/GenBank/DDBJ databases">
        <title>Pedobacter sp. RP-3-8 sp. nov., isolated from Arctic soil.</title>
        <authorList>
            <person name="Dahal R.H."/>
        </authorList>
    </citation>
    <scope>NUCLEOTIDE SEQUENCE [LARGE SCALE GENOMIC DNA]</scope>
    <source>
        <strain evidence="9 10">RP-3-8</strain>
    </source>
</reference>
<evidence type="ECO:0000259" key="8">
    <source>
        <dbReference type="Pfam" id="PF22666"/>
    </source>
</evidence>
<dbReference type="Proteomes" id="UP000291117">
    <property type="component" value="Unassembled WGS sequence"/>
</dbReference>
<dbReference type="GO" id="GO:0006516">
    <property type="term" value="P:glycoprotein catabolic process"/>
    <property type="evidence" value="ECO:0007669"/>
    <property type="project" value="TreeGrafter"/>
</dbReference>
<proteinExistence type="inferred from homology"/>
<dbReference type="Gene3D" id="2.60.40.10">
    <property type="entry name" value="Immunoglobulins"/>
    <property type="match status" value="3"/>
</dbReference>
<gene>
    <name evidence="9" type="ORF">EZ444_03800</name>
</gene>
<dbReference type="EC" id="3.2.1.25" evidence="3"/>
<evidence type="ECO:0000259" key="7">
    <source>
        <dbReference type="Pfam" id="PF18368"/>
    </source>
</evidence>
<comment type="catalytic activity">
    <reaction evidence="1">
        <text>Hydrolysis of terminal, non-reducing beta-D-mannose residues in beta-D-mannosides.</text>
        <dbReference type="EC" id="3.2.1.25"/>
    </reaction>
</comment>
<accession>A0A4V2MKN5</accession>
<dbReference type="PANTHER" id="PTHR43730">
    <property type="entry name" value="BETA-MANNOSIDASE"/>
    <property type="match status" value="1"/>
</dbReference>
<dbReference type="SUPFAM" id="SSF49785">
    <property type="entry name" value="Galactose-binding domain-like"/>
    <property type="match status" value="1"/>
</dbReference>
<feature type="domain" description="Beta-mannosidase-like galactose-binding" evidence="8">
    <location>
        <begin position="62"/>
        <end position="169"/>
    </location>
</feature>
<evidence type="ECO:0000256" key="2">
    <source>
        <dbReference type="ARBA" id="ARBA00007401"/>
    </source>
</evidence>
<dbReference type="InterPro" id="IPR036156">
    <property type="entry name" value="Beta-gal/glucu_dom_sf"/>
</dbReference>
<dbReference type="InterPro" id="IPR054593">
    <property type="entry name" value="Beta-mannosidase-like_N2"/>
</dbReference>
<feature type="domain" description="Exo-beta-D-glucosaminidase Ig-fold" evidence="7">
    <location>
        <begin position="852"/>
        <end position="932"/>
    </location>
</feature>
<keyword evidence="10" id="KW-1185">Reference proteome</keyword>
<dbReference type="GO" id="GO:0004567">
    <property type="term" value="F:beta-mannosidase activity"/>
    <property type="evidence" value="ECO:0007669"/>
    <property type="project" value="UniProtKB-EC"/>
</dbReference>
<evidence type="ECO:0000259" key="6">
    <source>
        <dbReference type="Pfam" id="PF00703"/>
    </source>
</evidence>
<evidence type="ECO:0000256" key="1">
    <source>
        <dbReference type="ARBA" id="ARBA00000829"/>
    </source>
</evidence>
<sequence length="940" mass="107335">MWILFIQLAMCTGLVKAQNLGQPWYIQPRADAQHIDLTGKWELSHMDKPVVDLKELVNKKDPFETTVPNSVQWSLYKAGKFPHPYYNKNSDYYKFVDEKVWYYKKSFDLPQTAKGNYSFLCFDGADYFTKVWVNQKLVGVHEGMFGGPNAEISDYLNYGGNNEIIVELRAGNWGNKATDFDIIPLDSNNAKDMSKRKGYDPWNSGRIIKPWTISGGLGGETFFAMGLWQGVRLEVVPKVHIERPYLVTKAITGNVAKLHLSTELFINSNSMKQSLHPWKNAQLRHPYEKGMPFVPSKEELKVNVAFYSGSNKVFSKLISVQTYEGRNWVEDDIDLPNPKLWNPTGLGDPNLYQVKISLIRSGKVVDKTSFDYGIRVIERVASAGPRTGDRFENWQFVVNGKKIFVKGMNFTPQDILLDASEKRYRWTLSAAKKMGVQLIRIWGGGLIETDTFYKLCNEMGIMVWQDFPIGNQDTPDYPQDIWEAQVVQNICRLRNNPSLVIWCGGNEFNPYSLGNATTMGIWERNIKTFDSSRMFVRTTPDGGSIHTYPDMDPSWYRRSYGKEAWISETGMHSMPEASLFREVVNEKEFVNLGTMWEKSFRPGHTEFIHHFTEYKPSRVPRMLSRASHIDNMNDPTLESISEATQIGAGEFYQVLSEKVQGSYPVTTGLMPWVFKRHWTAIAIQMMDWFGQANAPYYFLKRTYEPTHIALDIERLLWAPGESIPLDVQVTNSLFTTNQGYKATVTVYDDSFKQLSKKTLPINIATGPSVNNASFGKFDIPANYKDKYLFLLTELTDKNGKVVSSAYYYPRCLVKMEDKAFHDQYVNEPIPWITLDKGPWLKPSVAKTNTSLSLKVKSNKVISADESEITLTVKNEGSIPAFMTKVDISGVKRAFYASDNYMWIEPGKTIAITMNVNWREQKNNATVTVQAWNAKVVAVKL</sequence>
<name>A0A4V2MKN5_9SPHI</name>
<dbReference type="EMBL" id="SJSM01000002">
    <property type="protein sequence ID" value="TCC98856.1"/>
    <property type="molecule type" value="Genomic_DNA"/>
</dbReference>
<dbReference type="Pfam" id="PF18368">
    <property type="entry name" value="Ig_GlcNase"/>
    <property type="match status" value="1"/>
</dbReference>
<dbReference type="Gene3D" id="2.60.120.260">
    <property type="entry name" value="Galactose-binding domain-like"/>
    <property type="match status" value="1"/>
</dbReference>
<dbReference type="Pfam" id="PF22666">
    <property type="entry name" value="Glyco_hydro_2_N2"/>
    <property type="match status" value="1"/>
</dbReference>
<dbReference type="AlphaFoldDB" id="A0A4V2MKN5"/>
<evidence type="ECO:0000256" key="5">
    <source>
        <dbReference type="ARBA" id="ARBA00023295"/>
    </source>
</evidence>
<evidence type="ECO:0000256" key="4">
    <source>
        <dbReference type="ARBA" id="ARBA00022801"/>
    </source>
</evidence>
<dbReference type="SUPFAM" id="SSF51445">
    <property type="entry name" value="(Trans)glycosidases"/>
    <property type="match status" value="1"/>
</dbReference>
<keyword evidence="5" id="KW-0326">Glycosidase</keyword>
<protein>
    <recommendedName>
        <fullName evidence="3">beta-mannosidase</fullName>
        <ecNumber evidence="3">3.2.1.25</ecNumber>
    </recommendedName>
</protein>
<dbReference type="PANTHER" id="PTHR43730:SF1">
    <property type="entry name" value="BETA-MANNOSIDASE"/>
    <property type="match status" value="1"/>
</dbReference>
<dbReference type="InterPro" id="IPR008979">
    <property type="entry name" value="Galactose-bd-like_sf"/>
</dbReference>
<evidence type="ECO:0000313" key="10">
    <source>
        <dbReference type="Proteomes" id="UP000291117"/>
    </source>
</evidence>
<comment type="similarity">
    <text evidence="2">Belongs to the glycosyl hydrolase 2 family.</text>
</comment>
<dbReference type="InterPro" id="IPR013783">
    <property type="entry name" value="Ig-like_fold"/>
</dbReference>
<organism evidence="9 10">
    <name type="scientific">Pedobacter hiemivivus</name>
    <dbReference type="NCBI Taxonomy" id="2530454"/>
    <lineage>
        <taxon>Bacteria</taxon>
        <taxon>Pseudomonadati</taxon>
        <taxon>Bacteroidota</taxon>
        <taxon>Sphingobacteriia</taxon>
        <taxon>Sphingobacteriales</taxon>
        <taxon>Sphingobacteriaceae</taxon>
        <taxon>Pedobacter</taxon>
    </lineage>
</organism>
<evidence type="ECO:0000313" key="9">
    <source>
        <dbReference type="EMBL" id="TCC98856.1"/>
    </source>
</evidence>
<dbReference type="InterPro" id="IPR006102">
    <property type="entry name" value="Ig-like_GH2"/>
</dbReference>
<dbReference type="InterPro" id="IPR017853">
    <property type="entry name" value="GH"/>
</dbReference>